<dbReference type="Proteomes" id="UP001500274">
    <property type="component" value="Unassembled WGS sequence"/>
</dbReference>
<dbReference type="InterPro" id="IPR045220">
    <property type="entry name" value="FRHB/FDHB/HCAR-like"/>
</dbReference>
<dbReference type="InterPro" id="IPR007516">
    <property type="entry name" value="Co_F420_Hydgase/DH_bsu_N"/>
</dbReference>
<feature type="domain" description="Coenzyme F420 hydrogenase/dehydrogenase beta subunit C-terminal" evidence="2">
    <location>
        <begin position="172"/>
        <end position="341"/>
    </location>
</feature>
<keyword evidence="4" id="KW-1185">Reference proteome</keyword>
<name>A0ABN3PH21_9MICO</name>
<proteinExistence type="predicted"/>
<dbReference type="Pfam" id="PF04422">
    <property type="entry name" value="FrhB_FdhB_N"/>
    <property type="match status" value="1"/>
</dbReference>
<feature type="domain" description="Coenzyme F420 hydrogenase/dehydrogenase beta subunit N-terminal" evidence="1">
    <location>
        <begin position="89"/>
        <end position="164"/>
    </location>
</feature>
<accession>A0ABN3PH21</accession>
<evidence type="ECO:0000313" key="4">
    <source>
        <dbReference type="Proteomes" id="UP001500274"/>
    </source>
</evidence>
<dbReference type="PANTHER" id="PTHR31332:SF0">
    <property type="entry name" value="7-HYDROXYMETHYL CHLOROPHYLL A REDUCTASE, CHLOROPLASTIC"/>
    <property type="match status" value="1"/>
</dbReference>
<sequence length="463" mass="51186">MTSPLERVVENGMCVGCGGCGVATNGRIPVTLRPRGYYEADLTGASTEDLATGARACPFSGVSKNEDEIAEAVFPGLESDKRTGTYRSMFAGRLTDDSVLPDSSSGGLTTWIIRRLLKEGDVDGVIHVAGTESPIFGYVVSHTDEEILAGRKSKYHPATFAEALNSVRGNGNRYAIVGVPCAIRSARLVAAEDQVIGDQLKYFIGIVCGHLKSSAYAESFAWQLGVEPDDLETVDFRIKDPGLTSRQYSFGAKSRRTGEWVTKQTLSLVGGSWGHAVFQLNACNYCDDVFAETADVVVGDAWLSKYEVDWRGTNVVITRNERIDALFTEGAAAGEFVYDELDVDAVARTQGGNFRHRREGLAVRLADDDKAGRWHPEKRVAPGYDHVTPERIELIRNRRRISEVSHDAFAEAKAARDLKVYLNAIQPLISDYQNQTKMPFRIRLRNKIQRELWKAVGRVRRTR</sequence>
<dbReference type="RefSeq" id="WP_344229550.1">
    <property type="nucleotide sequence ID" value="NZ_BAAARI010000014.1"/>
</dbReference>
<dbReference type="PANTHER" id="PTHR31332">
    <property type="entry name" value="7-HYDROXYMETHYL CHLOROPHYLL A REDUCTASE, CHLOROPLASTIC"/>
    <property type="match status" value="1"/>
</dbReference>
<dbReference type="Pfam" id="PF04432">
    <property type="entry name" value="FrhB_FdhB_C"/>
    <property type="match status" value="1"/>
</dbReference>
<gene>
    <name evidence="3" type="ORF">GCM10009862_22560</name>
</gene>
<dbReference type="InterPro" id="IPR007525">
    <property type="entry name" value="FrhB_FdhB_C"/>
</dbReference>
<evidence type="ECO:0000313" key="3">
    <source>
        <dbReference type="EMBL" id="GAA2582856.1"/>
    </source>
</evidence>
<reference evidence="3 4" key="1">
    <citation type="journal article" date="2019" name="Int. J. Syst. Evol. Microbiol.">
        <title>The Global Catalogue of Microorganisms (GCM) 10K type strain sequencing project: providing services to taxonomists for standard genome sequencing and annotation.</title>
        <authorList>
            <consortium name="The Broad Institute Genomics Platform"/>
            <consortium name="The Broad Institute Genome Sequencing Center for Infectious Disease"/>
            <person name="Wu L."/>
            <person name="Ma J."/>
        </authorList>
    </citation>
    <scope>NUCLEOTIDE SEQUENCE [LARGE SCALE GENOMIC DNA]</scope>
    <source>
        <strain evidence="3 4">JCM 16365</strain>
    </source>
</reference>
<protein>
    <submittedName>
        <fullName evidence="3">Coenzyme F420 hydrogenase/dehydrogenase, beta subunit C-terminal domain</fullName>
    </submittedName>
</protein>
<evidence type="ECO:0000259" key="2">
    <source>
        <dbReference type="Pfam" id="PF04432"/>
    </source>
</evidence>
<organism evidence="3 4">
    <name type="scientific">Microbacterium binotii</name>
    <dbReference type="NCBI Taxonomy" id="462710"/>
    <lineage>
        <taxon>Bacteria</taxon>
        <taxon>Bacillati</taxon>
        <taxon>Actinomycetota</taxon>
        <taxon>Actinomycetes</taxon>
        <taxon>Micrococcales</taxon>
        <taxon>Microbacteriaceae</taxon>
        <taxon>Microbacterium</taxon>
    </lineage>
</organism>
<dbReference type="EMBL" id="BAAARI010000014">
    <property type="protein sequence ID" value="GAA2582856.1"/>
    <property type="molecule type" value="Genomic_DNA"/>
</dbReference>
<evidence type="ECO:0000259" key="1">
    <source>
        <dbReference type="Pfam" id="PF04422"/>
    </source>
</evidence>
<comment type="caution">
    <text evidence="3">The sequence shown here is derived from an EMBL/GenBank/DDBJ whole genome shotgun (WGS) entry which is preliminary data.</text>
</comment>